<accession>A0A128EVU2</accession>
<comment type="similarity">
    <text evidence="2">Belongs to the OmpP1/FadL family.</text>
</comment>
<evidence type="ECO:0000256" key="4">
    <source>
        <dbReference type="ARBA" id="ARBA00022692"/>
    </source>
</evidence>
<evidence type="ECO:0000256" key="6">
    <source>
        <dbReference type="ARBA" id="ARBA00023136"/>
    </source>
</evidence>
<dbReference type="OrthoDB" id="19849at2"/>
<name>A0A128EVU2_9GAMM</name>
<keyword evidence="3" id="KW-1134">Transmembrane beta strand</keyword>
<organism evidence="9 10">
    <name type="scientific">Grimontia celer</name>
    <dbReference type="NCBI Taxonomy" id="1796497"/>
    <lineage>
        <taxon>Bacteria</taxon>
        <taxon>Pseudomonadati</taxon>
        <taxon>Pseudomonadota</taxon>
        <taxon>Gammaproteobacteria</taxon>
        <taxon>Vibrionales</taxon>
        <taxon>Vibrionaceae</taxon>
        <taxon>Grimontia</taxon>
    </lineage>
</organism>
<dbReference type="InterPro" id="IPR005017">
    <property type="entry name" value="OMPP1/FadL/TodX"/>
</dbReference>
<reference evidence="10" key="1">
    <citation type="submission" date="2016-02" db="EMBL/GenBank/DDBJ databases">
        <authorList>
            <person name="Rodrigo-Torres Lidia"/>
            <person name="Arahal R.David."/>
        </authorList>
    </citation>
    <scope>NUCLEOTIDE SEQUENCE [LARGE SCALE GENOMIC DNA]</scope>
    <source>
        <strain evidence="10">CECT 9029</strain>
    </source>
</reference>
<dbReference type="GO" id="GO:0009279">
    <property type="term" value="C:cell outer membrane"/>
    <property type="evidence" value="ECO:0007669"/>
    <property type="project" value="UniProtKB-SubCell"/>
</dbReference>
<evidence type="ECO:0000256" key="7">
    <source>
        <dbReference type="ARBA" id="ARBA00023237"/>
    </source>
</evidence>
<evidence type="ECO:0000256" key="2">
    <source>
        <dbReference type="ARBA" id="ARBA00008163"/>
    </source>
</evidence>
<protein>
    <submittedName>
        <fullName evidence="9">47 kDa outer membrane protein</fullName>
    </submittedName>
</protein>
<evidence type="ECO:0000256" key="3">
    <source>
        <dbReference type="ARBA" id="ARBA00022452"/>
    </source>
</evidence>
<dbReference type="PANTHER" id="PTHR35093:SF3">
    <property type="entry name" value="LONG-CHAIN FATTY ACID TRANSPORT PROTEIN"/>
    <property type="match status" value="1"/>
</dbReference>
<dbReference type="Pfam" id="PF03349">
    <property type="entry name" value="Toluene_X"/>
    <property type="match status" value="1"/>
</dbReference>
<evidence type="ECO:0000313" key="9">
    <source>
        <dbReference type="EMBL" id="CZF78663.1"/>
    </source>
</evidence>
<feature type="signal peptide" evidence="8">
    <location>
        <begin position="1"/>
        <end position="29"/>
    </location>
</feature>
<evidence type="ECO:0000256" key="8">
    <source>
        <dbReference type="SAM" id="SignalP"/>
    </source>
</evidence>
<dbReference type="Proteomes" id="UP000071641">
    <property type="component" value="Unassembled WGS sequence"/>
</dbReference>
<keyword evidence="5 8" id="KW-0732">Signal</keyword>
<keyword evidence="10" id="KW-1185">Reference proteome</keyword>
<dbReference type="RefSeq" id="WP_062661305.1">
    <property type="nucleotide sequence ID" value="NZ_FIZX01000001.1"/>
</dbReference>
<evidence type="ECO:0000313" key="10">
    <source>
        <dbReference type="Proteomes" id="UP000071641"/>
    </source>
</evidence>
<dbReference type="GO" id="GO:0015483">
    <property type="term" value="F:long-chain fatty acid transporting porin activity"/>
    <property type="evidence" value="ECO:0007669"/>
    <property type="project" value="TreeGrafter"/>
</dbReference>
<gene>
    <name evidence="9" type="ORF">GCE9029_00980</name>
</gene>
<dbReference type="Gene3D" id="2.40.160.60">
    <property type="entry name" value="Outer membrane protein transport protein (OMPP1/FadL/TodX)"/>
    <property type="match status" value="1"/>
</dbReference>
<keyword evidence="7" id="KW-0998">Cell outer membrane</keyword>
<sequence length="421" mass="45055">MAAKKARVLTLSTTATLVLSALAASQANAAGYQIAFDSVGGLGRAYAGEAAVGDSATSMGRNPATMTLFERPAFSGSMIYFDAEIDVTGNSAAQSSSDIIPSQFVPASYYVHPLNDQMAVGLGLYANYGLGTDLKNDFLAGDIGGDTELFTVNINPAVAYQVNPMLSLGAGISLVYANGEVNRHYGGGAGNFGTQASGKILSWDGDDWAFGWNVGALFELDESNRLGLSYRAGVDLKLEGTFTDFSPGVAIPGGGSTTAVSNVPLPAIAEFSGFHQLNNKFAIHYSALWTQWSEYKEFSASSSDCSINGGICFLKPEKYDDSWRWAIGATYQLNPAIKLRAGFALDEKAGDTTVSIPDQDAYWYSTGMNYQLDDNWSFDFGLAYMDRSDESFTETSLFTANHDYTAKGYLLIVGAQANYRF</sequence>
<evidence type="ECO:0000256" key="5">
    <source>
        <dbReference type="ARBA" id="ARBA00022729"/>
    </source>
</evidence>
<dbReference type="PANTHER" id="PTHR35093">
    <property type="entry name" value="OUTER MEMBRANE PROTEIN NMB0088-RELATED"/>
    <property type="match status" value="1"/>
</dbReference>
<dbReference type="EMBL" id="FIZX01000001">
    <property type="protein sequence ID" value="CZF78663.1"/>
    <property type="molecule type" value="Genomic_DNA"/>
</dbReference>
<keyword evidence="4" id="KW-0812">Transmembrane</keyword>
<keyword evidence="6" id="KW-0472">Membrane</keyword>
<evidence type="ECO:0000256" key="1">
    <source>
        <dbReference type="ARBA" id="ARBA00004571"/>
    </source>
</evidence>
<dbReference type="AlphaFoldDB" id="A0A128EVU2"/>
<comment type="subcellular location">
    <subcellularLocation>
        <location evidence="1">Cell outer membrane</location>
        <topology evidence="1">Multi-pass membrane protein</topology>
    </subcellularLocation>
</comment>
<proteinExistence type="inferred from homology"/>
<feature type="chain" id="PRO_5007281743" evidence="8">
    <location>
        <begin position="30"/>
        <end position="421"/>
    </location>
</feature>
<dbReference type="SUPFAM" id="SSF56935">
    <property type="entry name" value="Porins"/>
    <property type="match status" value="1"/>
</dbReference>